<dbReference type="EC" id="1.-.-.-" evidence="4"/>
<dbReference type="Gene3D" id="3.40.50.720">
    <property type="entry name" value="NAD(P)-binding Rossmann-like Domain"/>
    <property type="match status" value="1"/>
</dbReference>
<evidence type="ECO:0000256" key="1">
    <source>
        <dbReference type="ARBA" id="ARBA00006484"/>
    </source>
</evidence>
<accession>A0AAJ6DCJ1</accession>
<evidence type="ECO:0000256" key="2">
    <source>
        <dbReference type="ARBA" id="ARBA00023002"/>
    </source>
</evidence>
<keyword evidence="2 4" id="KW-0560">Oxidoreductase</keyword>
<dbReference type="RefSeq" id="WP_110099813.1">
    <property type="nucleotide sequence ID" value="NZ_CP122566.1"/>
</dbReference>
<sequence>MTDFHATRSAVVTGASSGIGHATALQLSDQGWKVFAGARRLDRLEELAAQVAQPTGEIIPLELDVTDQDSVDRFVVAVTEAGGVDTVINIAGGAHGTDPIAQGKDEDWDWMLQTNVMGALRVIRGFLPMLRESGAGTVLNLTSTAGIVAYEGGAGYNAAKFGEHALTAALRLEEAEHNLRVVEVLPGLVKTDEFALNRMGGDADAAAKVYEGVAEPLTAEDVAEVCVYAVTLPHHINLDQIVMRPVKQAAQHKLIRDA</sequence>
<dbReference type="FunFam" id="3.40.50.720:FF:000047">
    <property type="entry name" value="NADP-dependent L-serine/L-allo-threonine dehydrogenase"/>
    <property type="match status" value="1"/>
</dbReference>
<evidence type="ECO:0000256" key="3">
    <source>
        <dbReference type="RuleBase" id="RU000363"/>
    </source>
</evidence>
<dbReference type="PRINTS" id="PR00080">
    <property type="entry name" value="SDRFAMILY"/>
</dbReference>
<dbReference type="PANTHER" id="PTHR42901">
    <property type="entry name" value="ALCOHOL DEHYDROGENASE"/>
    <property type="match status" value="1"/>
</dbReference>
<dbReference type="PRINTS" id="PR00081">
    <property type="entry name" value="GDHRDH"/>
</dbReference>
<organism evidence="4 5">
    <name type="scientific">Auritidibacter ignavus</name>
    <dbReference type="NCBI Taxonomy" id="678932"/>
    <lineage>
        <taxon>Bacteria</taxon>
        <taxon>Bacillati</taxon>
        <taxon>Actinomycetota</taxon>
        <taxon>Actinomycetes</taxon>
        <taxon>Micrococcales</taxon>
        <taxon>Micrococcaceae</taxon>
        <taxon>Auritidibacter</taxon>
    </lineage>
</organism>
<proteinExistence type="inferred from homology"/>
<evidence type="ECO:0000313" key="4">
    <source>
        <dbReference type="EMBL" id="WGH93524.1"/>
    </source>
</evidence>
<dbReference type="Proteomes" id="UP001224674">
    <property type="component" value="Chromosome"/>
</dbReference>
<dbReference type="InterPro" id="IPR036291">
    <property type="entry name" value="NAD(P)-bd_dom_sf"/>
</dbReference>
<dbReference type="Pfam" id="PF00106">
    <property type="entry name" value="adh_short"/>
    <property type="match status" value="1"/>
</dbReference>
<protein>
    <submittedName>
        <fullName evidence="4">SDR family oxidoreductase</fullName>
        <ecNumber evidence="4">1.-.-.-</ecNumber>
    </submittedName>
</protein>
<evidence type="ECO:0000313" key="5">
    <source>
        <dbReference type="Proteomes" id="UP001224674"/>
    </source>
</evidence>
<dbReference type="InterPro" id="IPR002347">
    <property type="entry name" value="SDR_fam"/>
</dbReference>
<reference evidence="4 5" key="1">
    <citation type="submission" date="2023-03" db="EMBL/GenBank/DDBJ databases">
        <title>Complete genome sequences of several Auritidibacter ignavus strains isolated from ear infections.</title>
        <authorList>
            <person name="Baehr T."/>
            <person name="Baumhoegger A.M."/>
        </authorList>
    </citation>
    <scope>NUCLEOTIDE SEQUENCE [LARGE SCALE GENOMIC DNA]</scope>
    <source>
        <strain evidence="4 5">BABAE-6</strain>
    </source>
</reference>
<dbReference type="EMBL" id="CP122566">
    <property type="protein sequence ID" value="WGH93524.1"/>
    <property type="molecule type" value="Genomic_DNA"/>
</dbReference>
<dbReference type="AlphaFoldDB" id="A0AAJ6DCJ1"/>
<comment type="similarity">
    <text evidence="1 3">Belongs to the short-chain dehydrogenases/reductases (SDR) family.</text>
</comment>
<gene>
    <name evidence="4" type="ORF">QDX21_01555</name>
</gene>
<dbReference type="GO" id="GO:0016616">
    <property type="term" value="F:oxidoreductase activity, acting on the CH-OH group of donors, NAD or NADP as acceptor"/>
    <property type="evidence" value="ECO:0007669"/>
    <property type="project" value="UniProtKB-ARBA"/>
</dbReference>
<dbReference type="SUPFAM" id="SSF51735">
    <property type="entry name" value="NAD(P)-binding Rossmann-fold domains"/>
    <property type="match status" value="1"/>
</dbReference>
<keyword evidence="5" id="KW-1185">Reference proteome</keyword>
<dbReference type="PANTHER" id="PTHR42901:SF1">
    <property type="entry name" value="ALCOHOL DEHYDROGENASE"/>
    <property type="match status" value="1"/>
</dbReference>
<name>A0AAJ6DCJ1_9MICC</name>